<feature type="chain" id="PRO_5020360311" evidence="1">
    <location>
        <begin position="20"/>
        <end position="196"/>
    </location>
</feature>
<gene>
    <name evidence="2" type="ORF">FDK13_10030</name>
</gene>
<dbReference type="RefSeq" id="WP_137339852.1">
    <property type="nucleotide sequence ID" value="NZ_BSQH01000007.1"/>
</dbReference>
<proteinExistence type="predicted"/>
<evidence type="ECO:0000313" key="2">
    <source>
        <dbReference type="EMBL" id="TKT92307.1"/>
    </source>
</evidence>
<dbReference type="OrthoDB" id="951325at2"/>
<evidence type="ECO:0000313" key="3">
    <source>
        <dbReference type="Proteomes" id="UP000304900"/>
    </source>
</evidence>
<accession>A0A4U6D7U6</accession>
<feature type="signal peptide" evidence="1">
    <location>
        <begin position="1"/>
        <end position="19"/>
    </location>
</feature>
<protein>
    <submittedName>
        <fullName evidence="2">Uncharacterized protein</fullName>
    </submittedName>
</protein>
<name>A0A4U6D7U6_9BACT</name>
<keyword evidence="3" id="KW-1185">Reference proteome</keyword>
<dbReference type="AlphaFoldDB" id="A0A4U6D7U6"/>
<organism evidence="2 3">
    <name type="scientific">Dyadobacter frigoris</name>
    <dbReference type="NCBI Taxonomy" id="2576211"/>
    <lineage>
        <taxon>Bacteria</taxon>
        <taxon>Pseudomonadati</taxon>
        <taxon>Bacteroidota</taxon>
        <taxon>Cytophagia</taxon>
        <taxon>Cytophagales</taxon>
        <taxon>Spirosomataceae</taxon>
        <taxon>Dyadobacter</taxon>
    </lineage>
</organism>
<dbReference type="PROSITE" id="PS51257">
    <property type="entry name" value="PROKAR_LIPOPROTEIN"/>
    <property type="match status" value="1"/>
</dbReference>
<dbReference type="Proteomes" id="UP000304900">
    <property type="component" value="Unassembled WGS sequence"/>
</dbReference>
<dbReference type="EMBL" id="SZVO01000004">
    <property type="protein sequence ID" value="TKT92307.1"/>
    <property type="molecule type" value="Genomic_DNA"/>
</dbReference>
<comment type="caution">
    <text evidence="2">The sequence shown here is derived from an EMBL/GenBank/DDBJ whole genome shotgun (WGS) entry which is preliminary data.</text>
</comment>
<reference evidence="2 3" key="1">
    <citation type="submission" date="2019-05" db="EMBL/GenBank/DDBJ databases">
        <title>Dyadobacter AR-3-8 sp. nov., isolated from arctic soil.</title>
        <authorList>
            <person name="Chaudhary D.K."/>
        </authorList>
    </citation>
    <scope>NUCLEOTIDE SEQUENCE [LARGE SCALE GENOMIC DNA]</scope>
    <source>
        <strain evidence="2 3">AR-3-8</strain>
    </source>
</reference>
<keyword evidence="1" id="KW-0732">Signal</keyword>
<evidence type="ECO:0000256" key="1">
    <source>
        <dbReference type="SAM" id="SignalP"/>
    </source>
</evidence>
<sequence>MKNLIIRALFISLSFTTFSCNENADPEPVTPTQTAKMGDVSFTDEKTPISMIDPGHLPNRAPSTFNWGLVNTTKLGLDKSMKLTSPFTVAAYPAGDIGWKSDGGCYSALFPTTVTFSNLGIANIKDITIENLKILTFKSYQINAAPDGSYSWTNYLPVGTIVACKTAAGKYYLLEVKDIAVPGWIELNVYHGLYSI</sequence>